<dbReference type="InterPro" id="IPR050232">
    <property type="entry name" value="FBL13/AtMIF1-like"/>
</dbReference>
<proteinExistence type="predicted"/>
<accession>A0A9N7N5Z1</accession>
<dbReference type="SUPFAM" id="SSF52058">
    <property type="entry name" value="L domain-like"/>
    <property type="match status" value="1"/>
</dbReference>
<reference evidence="2" key="1">
    <citation type="submission" date="2019-12" db="EMBL/GenBank/DDBJ databases">
        <authorList>
            <person name="Scholes J."/>
        </authorList>
    </citation>
    <scope>NUCLEOTIDE SEQUENCE</scope>
</reference>
<protein>
    <submittedName>
        <fullName evidence="2">Protein with RNI-like/FBD-like domains</fullName>
    </submittedName>
</protein>
<dbReference type="Pfam" id="PF24758">
    <property type="entry name" value="LRR_At5g56370"/>
    <property type="match status" value="1"/>
</dbReference>
<organism evidence="2 3">
    <name type="scientific">Striga hermonthica</name>
    <name type="common">Purple witchweed</name>
    <name type="synonym">Buchnera hermonthica</name>
    <dbReference type="NCBI Taxonomy" id="68872"/>
    <lineage>
        <taxon>Eukaryota</taxon>
        <taxon>Viridiplantae</taxon>
        <taxon>Streptophyta</taxon>
        <taxon>Embryophyta</taxon>
        <taxon>Tracheophyta</taxon>
        <taxon>Spermatophyta</taxon>
        <taxon>Magnoliopsida</taxon>
        <taxon>eudicotyledons</taxon>
        <taxon>Gunneridae</taxon>
        <taxon>Pentapetalae</taxon>
        <taxon>asterids</taxon>
        <taxon>lamiids</taxon>
        <taxon>Lamiales</taxon>
        <taxon>Orobanchaceae</taxon>
        <taxon>Buchnereae</taxon>
        <taxon>Striga</taxon>
    </lineage>
</organism>
<feature type="domain" description="F-box/LRR-repeat protein 15/At3g58940/PEG3-like LRR" evidence="1">
    <location>
        <begin position="10"/>
        <end position="159"/>
    </location>
</feature>
<evidence type="ECO:0000313" key="2">
    <source>
        <dbReference type="EMBL" id="CAA0821125.1"/>
    </source>
</evidence>
<comment type="caution">
    <text evidence="2">The sequence shown here is derived from an EMBL/GenBank/DDBJ whole genome shotgun (WGS) entry which is preliminary data.</text>
</comment>
<dbReference type="InterPro" id="IPR032675">
    <property type="entry name" value="LRR_dom_sf"/>
</dbReference>
<gene>
    <name evidence="2" type="ORF">SHERM_19127</name>
</gene>
<dbReference type="PANTHER" id="PTHR31900">
    <property type="entry name" value="F-BOX/RNI SUPERFAMILY PROTEIN-RELATED"/>
    <property type="match status" value="1"/>
</dbReference>
<dbReference type="PANTHER" id="PTHR31900:SF34">
    <property type="entry name" value="EMB|CAB62440.1-RELATED"/>
    <property type="match status" value="1"/>
</dbReference>
<dbReference type="EMBL" id="CACSLK010020742">
    <property type="protein sequence ID" value="CAA0821125.1"/>
    <property type="molecule type" value="Genomic_DNA"/>
</dbReference>
<sequence length="241" mass="27764">MTCNNYQFEKLLATAIMRNVRNLDLNFYGRVMWPRTPLFTCKTVVGMTLRLCEGIPLHIPSSADVCLPSLRKLHLYCAAFQDDDTLPNLLYGSPKLEELIFHRWETEKLSINISSSSLKVLRVILEPYWSFSGNTLNKRPKYQMIINAPALRHLHMHGSRIRNPVTIYPSFDVEIFFKEYSTNINCICDTRGLNLSGYNSNHEVVDGDVVESSVTFNNLTKLELQVYDVTWHLLVNFPGRC</sequence>
<evidence type="ECO:0000259" key="1">
    <source>
        <dbReference type="Pfam" id="PF24758"/>
    </source>
</evidence>
<evidence type="ECO:0000313" key="3">
    <source>
        <dbReference type="Proteomes" id="UP001153555"/>
    </source>
</evidence>
<dbReference type="Proteomes" id="UP001153555">
    <property type="component" value="Unassembled WGS sequence"/>
</dbReference>
<dbReference type="Gene3D" id="3.80.10.10">
    <property type="entry name" value="Ribonuclease Inhibitor"/>
    <property type="match status" value="1"/>
</dbReference>
<dbReference type="OrthoDB" id="1298252at2759"/>
<name>A0A9N7N5Z1_STRHE</name>
<dbReference type="AlphaFoldDB" id="A0A9N7N5Z1"/>
<dbReference type="InterPro" id="IPR055411">
    <property type="entry name" value="LRR_FXL15/At3g58940/PEG3-like"/>
</dbReference>
<keyword evidence="3" id="KW-1185">Reference proteome</keyword>